<dbReference type="SUPFAM" id="SSF48179">
    <property type="entry name" value="6-phosphogluconate dehydrogenase C-terminal domain-like"/>
    <property type="match status" value="1"/>
</dbReference>
<evidence type="ECO:0000256" key="2">
    <source>
        <dbReference type="ARBA" id="ARBA00023027"/>
    </source>
</evidence>
<keyword evidence="6" id="KW-1185">Reference proteome</keyword>
<dbReference type="EC" id="1.1.-.-" evidence="5"/>
<evidence type="ECO:0000256" key="1">
    <source>
        <dbReference type="ARBA" id="ARBA00023002"/>
    </source>
</evidence>
<organism evidence="5 6">
    <name type="scientific">Paraburkholderia kururiensis</name>
    <dbReference type="NCBI Taxonomy" id="984307"/>
    <lineage>
        <taxon>Bacteria</taxon>
        <taxon>Pseudomonadati</taxon>
        <taxon>Pseudomonadota</taxon>
        <taxon>Betaproteobacteria</taxon>
        <taxon>Burkholderiales</taxon>
        <taxon>Burkholderiaceae</taxon>
        <taxon>Paraburkholderia</taxon>
    </lineage>
</organism>
<evidence type="ECO:0000313" key="5">
    <source>
        <dbReference type="EMBL" id="WQD78216.1"/>
    </source>
</evidence>
<dbReference type="EMBL" id="CP139965">
    <property type="protein sequence ID" value="WQD78216.1"/>
    <property type="molecule type" value="Genomic_DNA"/>
</dbReference>
<dbReference type="Proteomes" id="UP001325479">
    <property type="component" value="Chromosome"/>
</dbReference>
<dbReference type="PANTHER" id="PTHR22981:SF7">
    <property type="entry name" value="3-HYDROXYISOBUTYRATE DEHYDROGENASE, MITOCHONDRIAL"/>
    <property type="match status" value="1"/>
</dbReference>
<name>A0ABZ0WLQ5_9BURK</name>
<feature type="domain" description="6-phosphogluconate dehydrogenase NADP-binding" evidence="3">
    <location>
        <begin position="19"/>
        <end position="175"/>
    </location>
</feature>
<dbReference type="InterPro" id="IPR013328">
    <property type="entry name" value="6PGD_dom2"/>
</dbReference>
<dbReference type="PIRSF" id="PIRSF000103">
    <property type="entry name" value="HIBADH"/>
    <property type="match status" value="1"/>
</dbReference>
<dbReference type="InterPro" id="IPR008927">
    <property type="entry name" value="6-PGluconate_DH-like_C_sf"/>
</dbReference>
<evidence type="ECO:0000313" key="6">
    <source>
        <dbReference type="Proteomes" id="UP001325479"/>
    </source>
</evidence>
<proteinExistence type="predicted"/>
<evidence type="ECO:0000259" key="3">
    <source>
        <dbReference type="Pfam" id="PF03446"/>
    </source>
</evidence>
<dbReference type="InterPro" id="IPR029154">
    <property type="entry name" value="HIBADH-like_NADP-bd"/>
</dbReference>
<dbReference type="SUPFAM" id="SSF51735">
    <property type="entry name" value="NAD(P)-binding Rossmann-fold domains"/>
    <property type="match status" value="1"/>
</dbReference>
<dbReference type="PANTHER" id="PTHR22981">
    <property type="entry name" value="3-HYDROXYISOBUTYRATE DEHYDROGENASE-RELATED"/>
    <property type="match status" value="1"/>
</dbReference>
<dbReference type="Gene3D" id="1.10.1040.10">
    <property type="entry name" value="N-(1-d-carboxylethyl)-l-norvaline Dehydrogenase, domain 2"/>
    <property type="match status" value="1"/>
</dbReference>
<dbReference type="InterPro" id="IPR006115">
    <property type="entry name" value="6PGDH_NADP-bd"/>
</dbReference>
<accession>A0ABZ0WLQ5</accession>
<dbReference type="Gene3D" id="3.40.50.720">
    <property type="entry name" value="NAD(P)-binding Rossmann-like Domain"/>
    <property type="match status" value="1"/>
</dbReference>
<evidence type="ECO:0000259" key="4">
    <source>
        <dbReference type="Pfam" id="PF14833"/>
    </source>
</evidence>
<gene>
    <name evidence="5" type="ORF">U0042_00415</name>
</gene>
<keyword evidence="1 5" id="KW-0560">Oxidoreductase</keyword>
<dbReference type="GO" id="GO:0016491">
    <property type="term" value="F:oxidoreductase activity"/>
    <property type="evidence" value="ECO:0007669"/>
    <property type="project" value="UniProtKB-KW"/>
</dbReference>
<reference evidence="5 6" key="1">
    <citation type="submission" date="2023-12" db="EMBL/GenBank/DDBJ databases">
        <title>Genome sequencing and assembly of bacterial species from a model synthetic community.</title>
        <authorList>
            <person name="Hogle S.L."/>
        </authorList>
    </citation>
    <scope>NUCLEOTIDE SEQUENCE [LARGE SCALE GENOMIC DNA]</scope>
    <source>
        <strain evidence="5 6">HAMBI 2494</strain>
    </source>
</reference>
<sequence length="311" mass="32263">MTNDPEDSQSTAERKPGVLGFVGVGTMGRPMARRLIEAGHDLIVYDRDDVAVQELAGLGARVAKSVREVADKARIVFTSLPTPEIFRQVAIGPDGLVSGDALKILVDLSTVGSRVEKEVAQALLARGIETVDAPVSGGAAGAGKGTLAIMAAGAPASLDEVRPLFDVLGKVFVVGGVPGQGQLLKLLNNMLSTTAFAITSEAYVAGIHGGLDPEVMMAVFNAGSGKNGATLDKFPKHVLPATFDFGFPVGSVCKDIGLAVEECQALGVPMRVGSAARQVWNDAAMQDGAACDMTELVRYVERWSSAGGLDD</sequence>
<dbReference type="InterPro" id="IPR015815">
    <property type="entry name" value="HIBADH-related"/>
</dbReference>
<dbReference type="RefSeq" id="WP_114812446.1">
    <property type="nucleotide sequence ID" value="NZ_CP139965.1"/>
</dbReference>
<dbReference type="InterPro" id="IPR036291">
    <property type="entry name" value="NAD(P)-bd_dom_sf"/>
</dbReference>
<keyword evidence="2" id="KW-0520">NAD</keyword>
<dbReference type="Pfam" id="PF03446">
    <property type="entry name" value="NAD_binding_2"/>
    <property type="match status" value="1"/>
</dbReference>
<feature type="domain" description="3-hydroxyisobutyrate dehydrogenase-like NAD-binding" evidence="4">
    <location>
        <begin position="179"/>
        <end position="299"/>
    </location>
</feature>
<dbReference type="Pfam" id="PF14833">
    <property type="entry name" value="NAD_binding_11"/>
    <property type="match status" value="1"/>
</dbReference>
<protein>
    <submittedName>
        <fullName evidence="5">NAD(P)-dependent oxidoreductase</fullName>
        <ecNumber evidence="5">1.1.-.-</ecNumber>
    </submittedName>
</protein>